<feature type="compositionally biased region" description="Gly residues" evidence="1">
    <location>
        <begin position="10"/>
        <end position="24"/>
    </location>
</feature>
<feature type="compositionally biased region" description="Basic and acidic residues" evidence="1">
    <location>
        <begin position="75"/>
        <end position="109"/>
    </location>
</feature>
<evidence type="ECO:0000313" key="4">
    <source>
        <dbReference type="Proteomes" id="UP000005237"/>
    </source>
</evidence>
<dbReference type="PANTHER" id="PTHR22891">
    <property type="entry name" value="EUKARYOTIC TRANSLATION INITIATION FACTOR 2C"/>
    <property type="match status" value="1"/>
</dbReference>
<dbReference type="Proteomes" id="UP000005237">
    <property type="component" value="Unassembled WGS sequence"/>
</dbReference>
<dbReference type="EnsemblMetazoa" id="CJA34825a.1">
    <property type="protein sequence ID" value="CJA34825a.1"/>
    <property type="gene ID" value="WBGene00210672"/>
</dbReference>
<dbReference type="AlphaFoldDB" id="A0A8R1IQD2"/>
<protein>
    <submittedName>
        <fullName evidence="3">Piwi domain-containing protein</fullName>
    </submittedName>
</protein>
<reference evidence="3" key="2">
    <citation type="submission" date="2022-06" db="UniProtKB">
        <authorList>
            <consortium name="EnsemblMetazoa"/>
        </authorList>
    </citation>
    <scope>IDENTIFICATION</scope>
    <source>
        <strain evidence="3">DF5081</strain>
    </source>
</reference>
<dbReference type="InterPro" id="IPR012337">
    <property type="entry name" value="RNaseH-like_sf"/>
</dbReference>
<name>A0A8R1IQD2_CAEJA</name>
<feature type="domain" description="Piwi" evidence="2">
    <location>
        <begin position="190"/>
        <end position="327"/>
    </location>
</feature>
<dbReference type="Pfam" id="PF02171">
    <property type="entry name" value="Piwi"/>
    <property type="match status" value="1"/>
</dbReference>
<dbReference type="SUPFAM" id="SSF53098">
    <property type="entry name" value="Ribonuclease H-like"/>
    <property type="match status" value="1"/>
</dbReference>
<dbReference type="GO" id="GO:0003676">
    <property type="term" value="F:nucleic acid binding"/>
    <property type="evidence" value="ECO:0007669"/>
    <property type="project" value="InterPro"/>
</dbReference>
<feature type="region of interest" description="Disordered" evidence="1">
    <location>
        <begin position="1"/>
        <end position="125"/>
    </location>
</feature>
<sequence length="342" mass="39299">MSMVPYPRNGRGGPKRGGVGSGGRGGKRGGWNDLVRDNHPHSPDRQSVHSAEGFRVPRRSHMDYRQPNEPMSRTPSRESRREDHPVRDYRRRDVRNDERRGSFDDDRAPSPHHQKSKNKGMGEWELRLGDADEDVRRAEYDLRRAKMVRENVRASYAEYVKNTCKEAGLIPQFCQGFKETRHLWGPTSNTLIISYDVCHSSGQKAYKKDEECDEPSTVGFGFNGAKNPEMIIGDFHFQDTRHEKVADSILETRAYQIIKQYYEARGKGPDNVVILRDGVSEGQYKMAREEELPAIMRGIKKFVGNRKLTVAMVVVTKKHANRLFKQENVFIEQVAINVYVSY</sequence>
<proteinExistence type="predicted"/>
<dbReference type="PROSITE" id="PS50822">
    <property type="entry name" value="PIWI"/>
    <property type="match status" value="1"/>
</dbReference>
<dbReference type="Gene3D" id="3.30.420.10">
    <property type="entry name" value="Ribonuclease H-like superfamily/Ribonuclease H"/>
    <property type="match status" value="1"/>
</dbReference>
<dbReference type="InterPro" id="IPR036397">
    <property type="entry name" value="RNaseH_sf"/>
</dbReference>
<keyword evidence="4" id="KW-1185">Reference proteome</keyword>
<dbReference type="InterPro" id="IPR003165">
    <property type="entry name" value="Piwi"/>
</dbReference>
<evidence type="ECO:0000313" key="3">
    <source>
        <dbReference type="EnsemblMetazoa" id="CJA34825a.1"/>
    </source>
</evidence>
<accession>A0A8R1IQD2</accession>
<evidence type="ECO:0000256" key="1">
    <source>
        <dbReference type="SAM" id="MobiDB-lite"/>
    </source>
</evidence>
<feature type="compositionally biased region" description="Basic and acidic residues" evidence="1">
    <location>
        <begin position="34"/>
        <end position="47"/>
    </location>
</feature>
<evidence type="ECO:0000259" key="2">
    <source>
        <dbReference type="PROSITE" id="PS50822"/>
    </source>
</evidence>
<organism evidence="3 4">
    <name type="scientific">Caenorhabditis japonica</name>
    <dbReference type="NCBI Taxonomy" id="281687"/>
    <lineage>
        <taxon>Eukaryota</taxon>
        <taxon>Metazoa</taxon>
        <taxon>Ecdysozoa</taxon>
        <taxon>Nematoda</taxon>
        <taxon>Chromadorea</taxon>
        <taxon>Rhabditida</taxon>
        <taxon>Rhabditina</taxon>
        <taxon>Rhabditomorpha</taxon>
        <taxon>Rhabditoidea</taxon>
        <taxon>Rhabditidae</taxon>
        <taxon>Peloderinae</taxon>
        <taxon>Caenorhabditis</taxon>
    </lineage>
</organism>
<reference evidence="4" key="1">
    <citation type="submission" date="2010-08" db="EMBL/GenBank/DDBJ databases">
        <authorList>
            <consortium name="Caenorhabditis japonica Sequencing Consortium"/>
            <person name="Wilson R.K."/>
        </authorList>
    </citation>
    <scope>NUCLEOTIDE SEQUENCE [LARGE SCALE GENOMIC DNA]</scope>
    <source>
        <strain evidence="4">DF5081</strain>
    </source>
</reference>